<evidence type="ECO:0000256" key="2">
    <source>
        <dbReference type="ARBA" id="ARBA00022801"/>
    </source>
</evidence>
<dbReference type="SUPFAM" id="SSF53178">
    <property type="entry name" value="Peptidyl-tRNA hydrolase-like"/>
    <property type="match status" value="1"/>
</dbReference>
<evidence type="ECO:0000313" key="4">
    <source>
        <dbReference type="EMBL" id="KKU56597.1"/>
    </source>
</evidence>
<dbReference type="PANTHER" id="PTHR17224:SF1">
    <property type="entry name" value="PEPTIDYL-TRNA HYDROLASE"/>
    <property type="match status" value="1"/>
</dbReference>
<organism evidence="4 5">
    <name type="scientific">Candidatus Amesbacteria bacterium GW2011_GWA2_47_11</name>
    <dbReference type="NCBI Taxonomy" id="1618357"/>
    <lineage>
        <taxon>Bacteria</taxon>
        <taxon>Candidatus Amesiibacteriota</taxon>
    </lineage>
</organism>
<proteinExistence type="predicted"/>
<dbReference type="Gene3D" id="3.40.50.1470">
    <property type="entry name" value="Peptidyl-tRNA hydrolase"/>
    <property type="match status" value="1"/>
</dbReference>
<dbReference type="GO" id="GO:0000049">
    <property type="term" value="F:tRNA binding"/>
    <property type="evidence" value="ECO:0007669"/>
    <property type="project" value="UniProtKB-KW"/>
</dbReference>
<evidence type="ECO:0000256" key="1">
    <source>
        <dbReference type="ARBA" id="ARBA00022555"/>
    </source>
</evidence>
<dbReference type="PANTHER" id="PTHR17224">
    <property type="entry name" value="PEPTIDYL-TRNA HYDROLASE"/>
    <property type="match status" value="1"/>
</dbReference>
<evidence type="ECO:0000256" key="3">
    <source>
        <dbReference type="ARBA" id="ARBA00022884"/>
    </source>
</evidence>
<dbReference type="InterPro" id="IPR036416">
    <property type="entry name" value="Pept_tRNA_hydro_sf"/>
</dbReference>
<evidence type="ECO:0000313" key="5">
    <source>
        <dbReference type="Proteomes" id="UP000034607"/>
    </source>
</evidence>
<dbReference type="GO" id="GO:0004045">
    <property type="term" value="F:peptidyl-tRNA hydrolase activity"/>
    <property type="evidence" value="ECO:0007669"/>
    <property type="project" value="InterPro"/>
</dbReference>
<keyword evidence="2 4" id="KW-0378">Hydrolase</keyword>
<dbReference type="Proteomes" id="UP000034607">
    <property type="component" value="Unassembled WGS sequence"/>
</dbReference>
<dbReference type="AlphaFoldDB" id="A0A0G1RHS5"/>
<keyword evidence="3" id="KW-0694">RNA-binding</keyword>
<dbReference type="EMBL" id="LCNM01000005">
    <property type="protein sequence ID" value="KKU56597.1"/>
    <property type="molecule type" value="Genomic_DNA"/>
</dbReference>
<reference evidence="4 5" key="1">
    <citation type="journal article" date="2015" name="Nature">
        <title>rRNA introns, odd ribosomes, and small enigmatic genomes across a large radiation of phyla.</title>
        <authorList>
            <person name="Brown C.T."/>
            <person name="Hug L.A."/>
            <person name="Thomas B.C."/>
            <person name="Sharon I."/>
            <person name="Castelle C.J."/>
            <person name="Singh A."/>
            <person name="Wilkins M.J."/>
            <person name="Williams K.H."/>
            <person name="Banfield J.F."/>
        </authorList>
    </citation>
    <scope>NUCLEOTIDE SEQUENCE [LARGE SCALE GENOMIC DNA]</scope>
</reference>
<sequence length="176" mass="19911">MKVVIGLGNPGAEYAVSRHNAGMMLVEVLGSRFLGLGEYGWRKFYGVYVFKTTELVLVKTANYFMNESGNVIRDVLRLDELQTVNYELFVAHDDLDLKVGEHKIQMGKGPKVHNGVKAIERALGTKEFWRIRIGVDNRQTPIEGETYVLQKFLPEERQVLSGVLDQIVHSFASPKE</sequence>
<protein>
    <submittedName>
        <fullName evidence="4">Peptidyl-tRNA hydrolase</fullName>
    </submittedName>
</protein>
<gene>
    <name evidence="4" type="ORF">UX78_C0005G0013</name>
</gene>
<accession>A0A0G1RHS5</accession>
<name>A0A0G1RHS5_9BACT</name>
<dbReference type="NCBIfam" id="TIGR00447">
    <property type="entry name" value="pth"/>
    <property type="match status" value="1"/>
</dbReference>
<comment type="caution">
    <text evidence="4">The sequence shown here is derived from an EMBL/GenBank/DDBJ whole genome shotgun (WGS) entry which is preliminary data.</text>
</comment>
<keyword evidence="1" id="KW-0820">tRNA-binding</keyword>
<dbReference type="Pfam" id="PF01195">
    <property type="entry name" value="Pept_tRNA_hydro"/>
    <property type="match status" value="1"/>
</dbReference>
<dbReference type="InterPro" id="IPR001328">
    <property type="entry name" value="Pept_tRNA_hydro"/>
</dbReference>